<dbReference type="InterPro" id="IPR000719">
    <property type="entry name" value="Prot_kinase_dom"/>
</dbReference>
<accession>A0A150G3I7</accession>
<dbReference type="PROSITE" id="PS50011">
    <property type="entry name" value="PROTEIN_KINASE_DOM"/>
    <property type="match status" value="1"/>
</dbReference>
<feature type="domain" description="Protein kinase" evidence="2">
    <location>
        <begin position="1"/>
        <end position="163"/>
    </location>
</feature>
<feature type="region of interest" description="Disordered" evidence="1">
    <location>
        <begin position="1"/>
        <end position="57"/>
    </location>
</feature>
<evidence type="ECO:0000313" key="4">
    <source>
        <dbReference type="Proteomes" id="UP000075714"/>
    </source>
</evidence>
<dbReference type="PANTHER" id="PTHR24359">
    <property type="entry name" value="SERINE/THREONINE-PROTEIN KINASE SBK1"/>
    <property type="match status" value="1"/>
</dbReference>
<evidence type="ECO:0000313" key="3">
    <source>
        <dbReference type="EMBL" id="KXZ44065.1"/>
    </source>
</evidence>
<evidence type="ECO:0000259" key="2">
    <source>
        <dbReference type="PROSITE" id="PS50011"/>
    </source>
</evidence>
<gene>
    <name evidence="3" type="ORF">GPECTOR_74g679</name>
</gene>
<dbReference type="AlphaFoldDB" id="A0A150G3I7"/>
<comment type="caution">
    <text evidence="3">The sequence shown here is derived from an EMBL/GenBank/DDBJ whole genome shotgun (WGS) entry which is preliminary data.</text>
</comment>
<keyword evidence="4" id="KW-1185">Reference proteome</keyword>
<dbReference type="OrthoDB" id="547759at2759"/>
<organism evidence="3 4">
    <name type="scientific">Gonium pectorale</name>
    <name type="common">Green alga</name>
    <dbReference type="NCBI Taxonomy" id="33097"/>
    <lineage>
        <taxon>Eukaryota</taxon>
        <taxon>Viridiplantae</taxon>
        <taxon>Chlorophyta</taxon>
        <taxon>core chlorophytes</taxon>
        <taxon>Chlorophyceae</taxon>
        <taxon>CS clade</taxon>
        <taxon>Chlamydomonadales</taxon>
        <taxon>Volvocaceae</taxon>
        <taxon>Gonium</taxon>
    </lineage>
</organism>
<sequence length="163" mass="16494">MPTPSEGGRVMLLLTGEPQSTEPTPAIPASAGSMSTGSTSADENSVDKETEATQRGYDTGAAELMVASEAAASAIALAAAALEPAAGPEAAAGEAEVLHIALQVARALAYLHPTILHRDLKPANVLVSEPDSATPVVKLADFGLSRLHNTVVITRNPAVGTCS</sequence>
<name>A0A150G3I7_GONPE</name>
<dbReference type="EMBL" id="LSYV01000075">
    <property type="protein sequence ID" value="KXZ44065.1"/>
    <property type="molecule type" value="Genomic_DNA"/>
</dbReference>
<proteinExistence type="predicted"/>
<evidence type="ECO:0000256" key="1">
    <source>
        <dbReference type="SAM" id="MobiDB-lite"/>
    </source>
</evidence>
<feature type="compositionally biased region" description="Low complexity" evidence="1">
    <location>
        <begin position="29"/>
        <end position="41"/>
    </location>
</feature>
<dbReference type="Gene3D" id="1.10.510.10">
    <property type="entry name" value="Transferase(Phosphotransferase) domain 1"/>
    <property type="match status" value="1"/>
</dbReference>
<protein>
    <recommendedName>
        <fullName evidence="2">Protein kinase domain-containing protein</fullName>
    </recommendedName>
</protein>
<dbReference type="GO" id="GO:0004674">
    <property type="term" value="F:protein serine/threonine kinase activity"/>
    <property type="evidence" value="ECO:0007669"/>
    <property type="project" value="TreeGrafter"/>
</dbReference>
<dbReference type="PANTHER" id="PTHR24359:SF19">
    <property type="entry name" value="SERINE_THREONINE-PROTEIN KINASE SBK1"/>
    <property type="match status" value="1"/>
</dbReference>
<dbReference type="Pfam" id="PF00069">
    <property type="entry name" value="Pkinase"/>
    <property type="match status" value="1"/>
</dbReference>
<dbReference type="Proteomes" id="UP000075714">
    <property type="component" value="Unassembled WGS sequence"/>
</dbReference>
<dbReference type="PROSITE" id="PS00108">
    <property type="entry name" value="PROTEIN_KINASE_ST"/>
    <property type="match status" value="1"/>
</dbReference>
<dbReference type="SUPFAM" id="SSF56112">
    <property type="entry name" value="Protein kinase-like (PK-like)"/>
    <property type="match status" value="1"/>
</dbReference>
<dbReference type="InterPro" id="IPR011009">
    <property type="entry name" value="Kinase-like_dom_sf"/>
</dbReference>
<dbReference type="InterPro" id="IPR008271">
    <property type="entry name" value="Ser/Thr_kinase_AS"/>
</dbReference>
<reference evidence="4" key="1">
    <citation type="journal article" date="2016" name="Nat. Commun.">
        <title>The Gonium pectorale genome demonstrates co-option of cell cycle regulation during the evolution of multicellularity.</title>
        <authorList>
            <person name="Hanschen E.R."/>
            <person name="Marriage T.N."/>
            <person name="Ferris P.J."/>
            <person name="Hamaji T."/>
            <person name="Toyoda A."/>
            <person name="Fujiyama A."/>
            <person name="Neme R."/>
            <person name="Noguchi H."/>
            <person name="Minakuchi Y."/>
            <person name="Suzuki M."/>
            <person name="Kawai-Toyooka H."/>
            <person name="Smith D.R."/>
            <person name="Sparks H."/>
            <person name="Anderson J."/>
            <person name="Bakaric R."/>
            <person name="Luria V."/>
            <person name="Karger A."/>
            <person name="Kirschner M.W."/>
            <person name="Durand P.M."/>
            <person name="Michod R.E."/>
            <person name="Nozaki H."/>
            <person name="Olson B.J."/>
        </authorList>
    </citation>
    <scope>NUCLEOTIDE SEQUENCE [LARGE SCALE GENOMIC DNA]</scope>
    <source>
        <strain evidence="4">NIES-2863</strain>
    </source>
</reference>
<dbReference type="GO" id="GO:0005524">
    <property type="term" value="F:ATP binding"/>
    <property type="evidence" value="ECO:0007669"/>
    <property type="project" value="InterPro"/>
</dbReference>